<sequence>MKKEKIKEAQTTGNYDDYDEEIQEDITKEECMRLLMAEKEECSTLGGEHRSYGCMLYQVTSKDACTQAGAKWFPSAHSKSKCEVPGYAWKKMSSGGFYSGTMACCIQLRGSKSEGRCEMFTQDENSTSCEHCGGTWMSIFRFRSHGRWVEGSWQKNYKWTARAFEPSNKWVTRIAFEKVTDVWQNLIAAIRAVPAVNFVTCRIGPTLDTLVAIAKQTAAQSTLGTVPLLPATASATQVGDYVIEPSDNSVTGTTEIDVQVNLLSSGAVVAENAKGNSTNTTGGNRRMRRKRRLAGTGLSDTLTASCYTVVVNAGRYIGQLVGDCIIFSPSTALDNPVKVCLPTNPQIPVYGAFNLDCLVTVSSGVYSVAPMTVTKSTDGLSTCAQLSAPGTYCPGKIFGTGEPDRSAPSGCGSVTAISGTVVTQAAVLKAAGPVSLSGLVKIGETVSSDGFAPQAVYISSSGTVQSVEDFAETAQQITGTNAGGASTTVATTTVATTAGSSTTDESAETTEGEGTTSLDGRESSSTIKLSSNSCLPASMAVAAALLQLVM</sequence>
<dbReference type="EMBL" id="CAMXCT010001113">
    <property type="protein sequence ID" value="CAI3986882.1"/>
    <property type="molecule type" value="Genomic_DNA"/>
</dbReference>
<dbReference type="EMBL" id="CAMXCT020001113">
    <property type="protein sequence ID" value="CAL1140257.1"/>
    <property type="molecule type" value="Genomic_DNA"/>
</dbReference>
<organism evidence="2">
    <name type="scientific">Cladocopium goreaui</name>
    <dbReference type="NCBI Taxonomy" id="2562237"/>
    <lineage>
        <taxon>Eukaryota</taxon>
        <taxon>Sar</taxon>
        <taxon>Alveolata</taxon>
        <taxon>Dinophyceae</taxon>
        <taxon>Suessiales</taxon>
        <taxon>Symbiodiniaceae</taxon>
        <taxon>Cladocopium</taxon>
    </lineage>
</organism>
<reference evidence="3 4" key="2">
    <citation type="submission" date="2024-05" db="EMBL/GenBank/DDBJ databases">
        <authorList>
            <person name="Chen Y."/>
            <person name="Shah S."/>
            <person name="Dougan E. K."/>
            <person name="Thang M."/>
            <person name="Chan C."/>
        </authorList>
    </citation>
    <scope>NUCLEOTIDE SEQUENCE [LARGE SCALE GENOMIC DNA]</scope>
</reference>
<keyword evidence="4" id="KW-1185">Reference proteome</keyword>
<accession>A0A9P1C7D4</accession>
<name>A0A9P1C7D4_9DINO</name>
<gene>
    <name evidence="2" type="ORF">C1SCF055_LOCUS14198</name>
</gene>
<proteinExistence type="predicted"/>
<dbReference type="EMBL" id="CAMXCT030001113">
    <property type="protein sequence ID" value="CAL4774194.1"/>
    <property type="molecule type" value="Genomic_DNA"/>
</dbReference>
<protein>
    <submittedName>
        <fullName evidence="2">Uncharacterized protein</fullName>
    </submittedName>
</protein>
<comment type="caution">
    <text evidence="2">The sequence shown here is derived from an EMBL/GenBank/DDBJ whole genome shotgun (WGS) entry which is preliminary data.</text>
</comment>
<evidence type="ECO:0000313" key="2">
    <source>
        <dbReference type="EMBL" id="CAI3986882.1"/>
    </source>
</evidence>
<evidence type="ECO:0000313" key="3">
    <source>
        <dbReference type="EMBL" id="CAL4774194.1"/>
    </source>
</evidence>
<evidence type="ECO:0000313" key="4">
    <source>
        <dbReference type="Proteomes" id="UP001152797"/>
    </source>
</evidence>
<dbReference type="OrthoDB" id="192862at2759"/>
<evidence type="ECO:0000256" key="1">
    <source>
        <dbReference type="SAM" id="MobiDB-lite"/>
    </source>
</evidence>
<dbReference type="Proteomes" id="UP001152797">
    <property type="component" value="Unassembled WGS sequence"/>
</dbReference>
<reference evidence="2" key="1">
    <citation type="submission" date="2022-10" db="EMBL/GenBank/DDBJ databases">
        <authorList>
            <person name="Chen Y."/>
            <person name="Dougan E. K."/>
            <person name="Chan C."/>
            <person name="Rhodes N."/>
            <person name="Thang M."/>
        </authorList>
    </citation>
    <scope>NUCLEOTIDE SEQUENCE</scope>
</reference>
<dbReference type="AlphaFoldDB" id="A0A9P1C7D4"/>
<feature type="region of interest" description="Disordered" evidence="1">
    <location>
        <begin position="496"/>
        <end position="529"/>
    </location>
</feature>